<dbReference type="InterPro" id="IPR053272">
    <property type="entry name" value="STY_interacting-like"/>
</dbReference>
<dbReference type="GO" id="GO:0004725">
    <property type="term" value="F:protein tyrosine phosphatase activity"/>
    <property type="evidence" value="ECO:0007669"/>
    <property type="project" value="UniProtKB-EC"/>
</dbReference>
<dbReference type="GO" id="GO:0019903">
    <property type="term" value="F:protein phosphatase binding"/>
    <property type="evidence" value="ECO:0007669"/>
    <property type="project" value="TreeGrafter"/>
</dbReference>
<dbReference type="EC" id="3.1.3.48" evidence="1"/>
<evidence type="ECO:0000259" key="6">
    <source>
        <dbReference type="PROSITE" id="PS50056"/>
    </source>
</evidence>
<feature type="domain" description="Rhodanese" evidence="7">
    <location>
        <begin position="208"/>
        <end position="297"/>
    </location>
</feature>
<evidence type="ECO:0000259" key="7">
    <source>
        <dbReference type="PROSITE" id="PS50206"/>
    </source>
</evidence>
<gene>
    <name evidence="8" type="ORF">IZO911_LOCUS33142</name>
    <name evidence="9" type="ORF">KXQ929_LOCUS1096</name>
</gene>
<keyword evidence="3" id="KW-0904">Protein phosphatase</keyword>
<dbReference type="EMBL" id="CAJOBB010000029">
    <property type="protein sequence ID" value="CAF3519905.1"/>
    <property type="molecule type" value="Genomic_DNA"/>
</dbReference>
<accession>A0A818I723</accession>
<dbReference type="InterPro" id="IPR001763">
    <property type="entry name" value="Rhodanese-like_dom"/>
</dbReference>
<evidence type="ECO:0000256" key="3">
    <source>
        <dbReference type="ARBA" id="ARBA00022912"/>
    </source>
</evidence>
<evidence type="ECO:0000313" key="10">
    <source>
        <dbReference type="Proteomes" id="UP000663868"/>
    </source>
</evidence>
<feature type="region of interest" description="Disordered" evidence="4">
    <location>
        <begin position="1"/>
        <end position="107"/>
    </location>
</feature>
<dbReference type="SUPFAM" id="SSF52799">
    <property type="entry name" value="(Phosphotyrosine protein) phosphatases II"/>
    <property type="match status" value="1"/>
</dbReference>
<evidence type="ECO:0000256" key="4">
    <source>
        <dbReference type="SAM" id="MobiDB-lite"/>
    </source>
</evidence>
<dbReference type="PROSITE" id="PS50056">
    <property type="entry name" value="TYR_PHOSPHATASE_2"/>
    <property type="match status" value="1"/>
</dbReference>
<dbReference type="CDD" id="cd14498">
    <property type="entry name" value="DSP"/>
    <property type="match status" value="1"/>
</dbReference>
<dbReference type="InterPro" id="IPR016130">
    <property type="entry name" value="Tyr_Pase_AS"/>
</dbReference>
<dbReference type="PANTHER" id="PTHR46659">
    <property type="entry name" value="SERINE/THREONINE/TYROSINE-INTERACTING-LIKE PROTEIN 1"/>
    <property type="match status" value="1"/>
</dbReference>
<name>A0A818I723_9BILA</name>
<dbReference type="InterPro" id="IPR036873">
    <property type="entry name" value="Rhodanese-like_dom_sf"/>
</dbReference>
<feature type="compositionally biased region" description="Polar residues" evidence="4">
    <location>
        <begin position="45"/>
        <end position="70"/>
    </location>
</feature>
<dbReference type="PANTHER" id="PTHR46659:SF1">
    <property type="entry name" value="SERINE_THREONINE_TYROSINE-INTERACTING-LIKE PROTEIN 1"/>
    <property type="match status" value="1"/>
</dbReference>
<dbReference type="Gene3D" id="3.40.250.10">
    <property type="entry name" value="Rhodanese-like domain"/>
    <property type="match status" value="1"/>
</dbReference>
<dbReference type="SMART" id="SM00195">
    <property type="entry name" value="DSPc"/>
    <property type="match status" value="1"/>
</dbReference>
<dbReference type="Proteomes" id="UP000663860">
    <property type="component" value="Unassembled WGS sequence"/>
</dbReference>
<feature type="region of interest" description="Disordered" evidence="4">
    <location>
        <begin position="138"/>
        <end position="158"/>
    </location>
</feature>
<dbReference type="Pfam" id="PF00782">
    <property type="entry name" value="DSPc"/>
    <property type="match status" value="1"/>
</dbReference>
<evidence type="ECO:0000259" key="5">
    <source>
        <dbReference type="PROSITE" id="PS50054"/>
    </source>
</evidence>
<dbReference type="GO" id="GO:0005739">
    <property type="term" value="C:mitochondrion"/>
    <property type="evidence" value="ECO:0007669"/>
    <property type="project" value="TreeGrafter"/>
</dbReference>
<reference evidence="9" key="1">
    <citation type="submission" date="2021-02" db="EMBL/GenBank/DDBJ databases">
        <authorList>
            <person name="Nowell W R."/>
        </authorList>
    </citation>
    <scope>NUCLEOTIDE SEQUENCE</scope>
</reference>
<dbReference type="AlphaFoldDB" id="A0A818I723"/>
<dbReference type="GO" id="GO:0004864">
    <property type="term" value="F:protein phosphatase inhibitor activity"/>
    <property type="evidence" value="ECO:0007669"/>
    <property type="project" value="TreeGrafter"/>
</dbReference>
<protein>
    <recommendedName>
        <fullName evidence="1">protein-tyrosine-phosphatase</fullName>
        <ecNumber evidence="1">3.1.3.48</ecNumber>
    </recommendedName>
</protein>
<dbReference type="PROSITE" id="PS50206">
    <property type="entry name" value="RHODANESE_3"/>
    <property type="match status" value="1"/>
</dbReference>
<evidence type="ECO:0000256" key="2">
    <source>
        <dbReference type="ARBA" id="ARBA00022801"/>
    </source>
</evidence>
<keyword evidence="2" id="KW-0378">Hydrolase</keyword>
<dbReference type="InterPro" id="IPR000387">
    <property type="entry name" value="Tyr_Pase_dom"/>
</dbReference>
<dbReference type="PROSITE" id="PS00383">
    <property type="entry name" value="TYR_PHOSPHATASE_1"/>
    <property type="match status" value="1"/>
</dbReference>
<evidence type="ECO:0000313" key="9">
    <source>
        <dbReference type="EMBL" id="CAF3519905.1"/>
    </source>
</evidence>
<dbReference type="InterPro" id="IPR020422">
    <property type="entry name" value="TYR_PHOSPHATASE_DUAL_dom"/>
</dbReference>
<evidence type="ECO:0000256" key="1">
    <source>
        <dbReference type="ARBA" id="ARBA00013064"/>
    </source>
</evidence>
<organism evidence="9 10">
    <name type="scientific">Adineta steineri</name>
    <dbReference type="NCBI Taxonomy" id="433720"/>
    <lineage>
        <taxon>Eukaryota</taxon>
        <taxon>Metazoa</taxon>
        <taxon>Spiralia</taxon>
        <taxon>Gnathifera</taxon>
        <taxon>Rotifera</taxon>
        <taxon>Eurotatoria</taxon>
        <taxon>Bdelloidea</taxon>
        <taxon>Adinetida</taxon>
        <taxon>Adinetidae</taxon>
        <taxon>Adineta</taxon>
    </lineage>
</organism>
<feature type="compositionally biased region" description="Polar residues" evidence="4">
    <location>
        <begin position="85"/>
        <end position="99"/>
    </location>
</feature>
<feature type="domain" description="Tyrosine specific protein phosphatases" evidence="6">
    <location>
        <begin position="377"/>
        <end position="436"/>
    </location>
</feature>
<dbReference type="GO" id="GO:0001691">
    <property type="term" value="F:pseudophosphatase activity"/>
    <property type="evidence" value="ECO:0007669"/>
    <property type="project" value="TreeGrafter"/>
</dbReference>
<dbReference type="SUPFAM" id="SSF52821">
    <property type="entry name" value="Rhodanese/Cell cycle control phosphatase"/>
    <property type="match status" value="1"/>
</dbReference>
<dbReference type="GO" id="GO:0062030">
    <property type="term" value="P:negative regulation of stress granule assembly"/>
    <property type="evidence" value="ECO:0007669"/>
    <property type="project" value="TreeGrafter"/>
</dbReference>
<dbReference type="Gene3D" id="3.90.190.10">
    <property type="entry name" value="Protein tyrosine phosphatase superfamily"/>
    <property type="match status" value="1"/>
</dbReference>
<dbReference type="EMBL" id="CAJNOE010000597">
    <property type="protein sequence ID" value="CAF1284206.1"/>
    <property type="molecule type" value="Genomic_DNA"/>
</dbReference>
<dbReference type="InterPro" id="IPR000340">
    <property type="entry name" value="Dual-sp_phosphatase_cat-dom"/>
</dbReference>
<proteinExistence type="predicted"/>
<evidence type="ECO:0000313" key="8">
    <source>
        <dbReference type="EMBL" id="CAF1284206.1"/>
    </source>
</evidence>
<feature type="domain" description="Tyrosine-protein phosphatase" evidence="5">
    <location>
        <begin position="314"/>
        <end position="457"/>
    </location>
</feature>
<dbReference type="InterPro" id="IPR029021">
    <property type="entry name" value="Prot-tyrosine_phosphatase-like"/>
</dbReference>
<feature type="compositionally biased region" description="Basic and acidic residues" evidence="4">
    <location>
        <begin position="71"/>
        <end position="84"/>
    </location>
</feature>
<comment type="caution">
    <text evidence="9">The sequence shown here is derived from an EMBL/GenBank/DDBJ whole genome shotgun (WGS) entry which is preliminary data.</text>
</comment>
<sequence>MPLSSSSYDYSGRRRNSEQSSEILPVSAAVTKAMPMTRVTEHNSDSLSTNPLKSSSVSHFSTQYEENSSNNEKHSTKKQIDSPKKSNGSYQKPSASTHTQRSESPRRVSIHYEGGLPQMRGRSNTDVQSFLSLSNNLKSQQSNINGSGSDRAINHSLAHGPVRPKPKCILPTTTSGQPGYVTASKLFNMMGYGLQNQYLFMLAHYLYIIDCRTKEKFDENHIITAIHWEDALDGTVYISLVERFSEIVLYDDHGIVFNTTPEMNRVSNRFITSGSKLSLVLSGGFPAFYTLFPFLCTQTDVRSIVDREKFLTIYPSVVLDNQLYLGTGHQATNWKVVRDLKITHIINISFEHQCVFPDKITYLHLQLEDMEDVLLKDRFGATIQFMETAFENPSSRILVHCNLGISRSTTVTLAYLMKTYNATLTEAYKFVRQRRPIVCPNLGFLRQLFEYECELFGQQYSNLKDKLFQ</sequence>
<dbReference type="GO" id="GO:2001244">
    <property type="term" value="P:positive regulation of intrinsic apoptotic signaling pathway"/>
    <property type="evidence" value="ECO:0007669"/>
    <property type="project" value="TreeGrafter"/>
</dbReference>
<feature type="compositionally biased region" description="Low complexity" evidence="4">
    <location>
        <begin position="1"/>
        <end position="10"/>
    </location>
</feature>
<dbReference type="Proteomes" id="UP000663868">
    <property type="component" value="Unassembled WGS sequence"/>
</dbReference>
<dbReference type="PROSITE" id="PS50054">
    <property type="entry name" value="TYR_PHOSPHATASE_DUAL"/>
    <property type="match status" value="1"/>
</dbReference>
<dbReference type="Pfam" id="PF00581">
    <property type="entry name" value="Rhodanese"/>
    <property type="match status" value="1"/>
</dbReference>